<feature type="region of interest" description="Disordered" evidence="1">
    <location>
        <begin position="127"/>
        <end position="305"/>
    </location>
</feature>
<dbReference type="EMBL" id="LWDX02020907">
    <property type="protein sequence ID" value="OEL32525.1"/>
    <property type="molecule type" value="Genomic_DNA"/>
</dbReference>
<comment type="caution">
    <text evidence="2">The sequence shown here is derived from an EMBL/GenBank/DDBJ whole genome shotgun (WGS) entry which is preliminary data.</text>
</comment>
<proteinExistence type="predicted"/>
<dbReference type="AlphaFoldDB" id="A0A1E5W5B2"/>
<feature type="compositionally biased region" description="Acidic residues" evidence="1">
    <location>
        <begin position="208"/>
        <end position="237"/>
    </location>
</feature>
<dbReference type="OrthoDB" id="10679307at2759"/>
<name>A0A1E5W5B2_9POAL</name>
<dbReference type="PANTHER" id="PTHR33026:SF7">
    <property type="entry name" value="OS03G0100275 PROTEIN"/>
    <property type="match status" value="1"/>
</dbReference>
<feature type="compositionally biased region" description="Basic and acidic residues" evidence="1">
    <location>
        <begin position="166"/>
        <end position="180"/>
    </location>
</feature>
<dbReference type="PANTHER" id="PTHR33026">
    <property type="entry name" value="OS06G0360600 PROTEIN"/>
    <property type="match status" value="1"/>
</dbReference>
<feature type="compositionally biased region" description="Basic residues" evidence="1">
    <location>
        <begin position="185"/>
        <end position="200"/>
    </location>
</feature>
<evidence type="ECO:0000256" key="1">
    <source>
        <dbReference type="SAM" id="MobiDB-lite"/>
    </source>
</evidence>
<accession>A0A1E5W5B2</accession>
<keyword evidence="3" id="KW-1185">Reference proteome</keyword>
<gene>
    <name evidence="2" type="ORF">BAE44_0006456</name>
</gene>
<protein>
    <submittedName>
        <fullName evidence="2">Uncharacterized protein</fullName>
    </submittedName>
</protein>
<dbReference type="Proteomes" id="UP000095767">
    <property type="component" value="Unassembled WGS sequence"/>
</dbReference>
<evidence type="ECO:0000313" key="2">
    <source>
        <dbReference type="EMBL" id="OEL32525.1"/>
    </source>
</evidence>
<organism evidence="2 3">
    <name type="scientific">Dichanthelium oligosanthes</name>
    <dbReference type="NCBI Taxonomy" id="888268"/>
    <lineage>
        <taxon>Eukaryota</taxon>
        <taxon>Viridiplantae</taxon>
        <taxon>Streptophyta</taxon>
        <taxon>Embryophyta</taxon>
        <taxon>Tracheophyta</taxon>
        <taxon>Spermatophyta</taxon>
        <taxon>Magnoliopsida</taxon>
        <taxon>Liliopsida</taxon>
        <taxon>Poales</taxon>
        <taxon>Poaceae</taxon>
        <taxon>PACMAD clade</taxon>
        <taxon>Panicoideae</taxon>
        <taxon>Panicodae</taxon>
        <taxon>Paniceae</taxon>
        <taxon>Dichantheliinae</taxon>
        <taxon>Dichanthelium</taxon>
    </lineage>
</organism>
<reference evidence="2 3" key="1">
    <citation type="submission" date="2016-09" db="EMBL/GenBank/DDBJ databases">
        <title>The draft genome of Dichanthelium oligosanthes: A C3 panicoid grass species.</title>
        <authorList>
            <person name="Studer A.J."/>
            <person name="Schnable J.C."/>
            <person name="Brutnell T.P."/>
        </authorList>
    </citation>
    <scope>NUCLEOTIDE SEQUENCE [LARGE SCALE GENOMIC DNA]</scope>
    <source>
        <strain evidence="3">cv. Kellogg 1175</strain>
        <tissue evidence="2">Leaf</tissue>
    </source>
</reference>
<sequence length="305" mass="34856">MKMEDSNKGWHSEWFYVANPLPVLPAFSGRFAEKRREWSWGPSADERKTWTTPMLDLLGPLKAAGLTGVKVMWTFFERRIQPLMAWAHVLYRYTGVKDPTRMSPEVLTPKEVRARVWAVIKRLDDNPDLDRHERGQAPYPAARHTKNDPATLLRAKAHYPPLLEDDEKRASNRAENERQWELSQQKKKRKGEKAMRHMRWAQKGSPSEESEEEDDDEDEDGEVAGDREDDDDDDDDNMGARYAEALGLGKHSAGEAAEDPSAKRFRADPSQSSSGGLRDWGAPWVDPSVPHPPQRGLRGVARQHR</sequence>
<evidence type="ECO:0000313" key="3">
    <source>
        <dbReference type="Proteomes" id="UP000095767"/>
    </source>
</evidence>